<dbReference type="RefSeq" id="WP_013564262.1">
    <property type="nucleotide sequence ID" value="NC_014962.1"/>
</dbReference>
<feature type="domain" description="Putative zinc-finger" evidence="3">
    <location>
        <begin position="9"/>
        <end position="43"/>
    </location>
</feature>
<dbReference type="Proteomes" id="UP000008631">
    <property type="component" value="Chromosome"/>
</dbReference>
<evidence type="ECO:0000256" key="2">
    <source>
        <dbReference type="SAM" id="Phobius"/>
    </source>
</evidence>
<sequence length="246" mass="26810">MIALWKTDCDRVRDHLALWASDDLVGEERRQVERHLAGCPRCRAEAARIRGLLDTLAEVGRDDPPGWRKAVADGSLWPALRRQLHEARRPAALADQRRSLSILSNPLGDWLLTLEFRPGWLLAAVALVAILPGIWIAATHPFALPRSLPAFPTPTDLADNPTPLHLPAGADWNPNSAPVGHHPASRTDRFGNDELVARADYPVLSSTSFEADHADSPPQLPPTPNSHPTPPDGFGVVDRAVSGLTQ</sequence>
<dbReference type="Gene3D" id="1.10.10.1320">
    <property type="entry name" value="Anti-sigma factor, zinc-finger domain"/>
    <property type="match status" value="1"/>
</dbReference>
<dbReference type="KEGG" id="ipa:Isop_1389"/>
<protein>
    <recommendedName>
        <fullName evidence="3">Putative zinc-finger domain-containing protein</fullName>
    </recommendedName>
</protein>
<dbReference type="InterPro" id="IPR027383">
    <property type="entry name" value="Znf_put"/>
</dbReference>
<reference key="1">
    <citation type="submission" date="2010-11" db="EMBL/GenBank/DDBJ databases">
        <title>The complete sequence of chromosome of Isophaera pallida ATCC 43644.</title>
        <authorList>
            <consortium name="US DOE Joint Genome Institute (JGI-PGF)"/>
            <person name="Lucas S."/>
            <person name="Copeland A."/>
            <person name="Lapidus A."/>
            <person name="Bruce D."/>
            <person name="Goodwin L."/>
            <person name="Pitluck S."/>
            <person name="Kyrpides N."/>
            <person name="Mavromatis K."/>
            <person name="Pagani I."/>
            <person name="Ivanova N."/>
            <person name="Saunders E."/>
            <person name="Brettin T."/>
            <person name="Detter J.C."/>
            <person name="Han C."/>
            <person name="Tapia R."/>
            <person name="Land M."/>
            <person name="Hauser L."/>
            <person name="Markowitz V."/>
            <person name="Cheng J.-F."/>
            <person name="Hugenholtz P."/>
            <person name="Woyke T."/>
            <person name="Wu D."/>
            <person name="Eisen J.A."/>
        </authorList>
    </citation>
    <scope>NUCLEOTIDE SEQUENCE</scope>
    <source>
        <strain>ATCC 43644</strain>
    </source>
</reference>
<gene>
    <name evidence="4" type="ordered locus">Isop_1389</name>
</gene>
<keyword evidence="2" id="KW-0472">Membrane</keyword>
<dbReference type="InParanoid" id="E8QXD3"/>
<dbReference type="OrthoDB" id="292623at2"/>
<feature type="region of interest" description="Disordered" evidence="1">
    <location>
        <begin position="155"/>
        <end position="190"/>
    </location>
</feature>
<evidence type="ECO:0000313" key="5">
    <source>
        <dbReference type="Proteomes" id="UP000008631"/>
    </source>
</evidence>
<accession>E8QXD3</accession>
<organism evidence="4 5">
    <name type="scientific">Isosphaera pallida (strain ATCC 43644 / DSM 9630 / IS1B)</name>
    <dbReference type="NCBI Taxonomy" id="575540"/>
    <lineage>
        <taxon>Bacteria</taxon>
        <taxon>Pseudomonadati</taxon>
        <taxon>Planctomycetota</taxon>
        <taxon>Planctomycetia</taxon>
        <taxon>Isosphaerales</taxon>
        <taxon>Isosphaeraceae</taxon>
        <taxon>Isosphaera</taxon>
    </lineage>
</organism>
<reference evidence="4 5" key="2">
    <citation type="journal article" date="2011" name="Stand. Genomic Sci.">
        <title>Complete genome sequence of Isosphaera pallida type strain (IS1B).</title>
        <authorList>
            <consortium name="US DOE Joint Genome Institute (JGI-PGF)"/>
            <person name="Goker M."/>
            <person name="Cleland D."/>
            <person name="Saunders E."/>
            <person name="Lapidus A."/>
            <person name="Nolan M."/>
            <person name="Lucas S."/>
            <person name="Hammon N."/>
            <person name="Deshpande S."/>
            <person name="Cheng J.F."/>
            <person name="Tapia R."/>
            <person name="Han C."/>
            <person name="Goodwin L."/>
            <person name="Pitluck S."/>
            <person name="Liolios K."/>
            <person name="Pagani I."/>
            <person name="Ivanova N."/>
            <person name="Mavromatis K."/>
            <person name="Pati A."/>
            <person name="Chen A."/>
            <person name="Palaniappan K."/>
            <person name="Land M."/>
            <person name="Hauser L."/>
            <person name="Chang Y.J."/>
            <person name="Jeffries C.D."/>
            <person name="Detter J.C."/>
            <person name="Beck B."/>
            <person name="Woyke T."/>
            <person name="Bristow J."/>
            <person name="Eisen J.A."/>
            <person name="Markowitz V."/>
            <person name="Hugenholtz P."/>
            <person name="Kyrpides N.C."/>
            <person name="Klenk H.P."/>
        </authorList>
    </citation>
    <scope>NUCLEOTIDE SEQUENCE [LARGE SCALE GENOMIC DNA]</scope>
    <source>
        <strain evidence="5">ATCC 43644 / DSM 9630 / IS1B</strain>
    </source>
</reference>
<proteinExistence type="predicted"/>
<dbReference type="STRING" id="575540.Isop_1389"/>
<feature type="region of interest" description="Disordered" evidence="1">
    <location>
        <begin position="209"/>
        <end position="246"/>
    </location>
</feature>
<dbReference type="AlphaFoldDB" id="E8QXD3"/>
<keyword evidence="5" id="KW-1185">Reference proteome</keyword>
<evidence type="ECO:0000256" key="1">
    <source>
        <dbReference type="SAM" id="MobiDB-lite"/>
    </source>
</evidence>
<name>E8QXD3_ISOPI</name>
<keyword evidence="2" id="KW-0812">Transmembrane</keyword>
<keyword evidence="2" id="KW-1133">Transmembrane helix</keyword>
<feature type="transmembrane region" description="Helical" evidence="2">
    <location>
        <begin position="119"/>
        <end position="138"/>
    </location>
</feature>
<dbReference type="HOGENOM" id="CLU_1127882_0_0_0"/>
<evidence type="ECO:0000313" key="4">
    <source>
        <dbReference type="EMBL" id="ADV61974.1"/>
    </source>
</evidence>
<dbReference type="EMBL" id="CP002353">
    <property type="protein sequence ID" value="ADV61974.1"/>
    <property type="molecule type" value="Genomic_DNA"/>
</dbReference>
<evidence type="ECO:0000259" key="3">
    <source>
        <dbReference type="Pfam" id="PF13490"/>
    </source>
</evidence>
<dbReference type="InterPro" id="IPR041916">
    <property type="entry name" value="Anti_sigma_zinc_sf"/>
</dbReference>
<feature type="compositionally biased region" description="Pro residues" evidence="1">
    <location>
        <begin position="218"/>
        <end position="231"/>
    </location>
</feature>
<dbReference type="Pfam" id="PF13490">
    <property type="entry name" value="zf-HC2"/>
    <property type="match status" value="1"/>
</dbReference>